<evidence type="ECO:0000256" key="2">
    <source>
        <dbReference type="ARBA" id="ARBA00022857"/>
    </source>
</evidence>
<dbReference type="InterPro" id="IPR036291">
    <property type="entry name" value="NAD(P)-bd_dom_sf"/>
</dbReference>
<gene>
    <name evidence="7" type="ORF">CANARDRAFT_27931</name>
</gene>
<dbReference type="AlphaFoldDB" id="A0A1E4T269"/>
<dbReference type="FunFam" id="3.40.50.720:FF:000240">
    <property type="entry name" value="SDR family oxidoreductase"/>
    <property type="match status" value="1"/>
</dbReference>
<evidence type="ECO:0000313" key="7">
    <source>
        <dbReference type="EMBL" id="ODV85849.1"/>
    </source>
</evidence>
<dbReference type="InterPro" id="IPR020904">
    <property type="entry name" value="Sc_DH/Rdtase_CS"/>
</dbReference>
<name>A0A1E4T269_9ASCO</name>
<dbReference type="GO" id="GO:0047038">
    <property type="term" value="F:D-arabinitol 2-dehydrogenase activity"/>
    <property type="evidence" value="ECO:0007669"/>
    <property type="project" value="UniProtKB-EC"/>
</dbReference>
<dbReference type="EC" id="1.1.1.250" evidence="5"/>
<protein>
    <recommendedName>
        <fullName evidence="6">D-arabinitol 2-dehydrogenase [ribulose-forming]</fullName>
        <ecNumber evidence="5">1.1.1.250</ecNumber>
    </recommendedName>
</protein>
<dbReference type="Pfam" id="PF13561">
    <property type="entry name" value="adh_short_C2"/>
    <property type="match status" value="1"/>
</dbReference>
<evidence type="ECO:0000256" key="6">
    <source>
        <dbReference type="ARBA" id="ARBA00070881"/>
    </source>
</evidence>
<dbReference type="PANTHER" id="PTHR42760">
    <property type="entry name" value="SHORT-CHAIN DEHYDROGENASES/REDUCTASES FAMILY MEMBER"/>
    <property type="match status" value="1"/>
</dbReference>
<proteinExistence type="inferred from homology"/>
<dbReference type="EMBL" id="KV453851">
    <property type="protein sequence ID" value="ODV85849.1"/>
    <property type="molecule type" value="Genomic_DNA"/>
</dbReference>
<organism evidence="7 8">
    <name type="scientific">[Candida] arabinofermentans NRRL YB-2248</name>
    <dbReference type="NCBI Taxonomy" id="983967"/>
    <lineage>
        <taxon>Eukaryota</taxon>
        <taxon>Fungi</taxon>
        <taxon>Dikarya</taxon>
        <taxon>Ascomycota</taxon>
        <taxon>Saccharomycotina</taxon>
        <taxon>Pichiomycetes</taxon>
        <taxon>Pichiales</taxon>
        <taxon>Pichiaceae</taxon>
        <taxon>Ogataea</taxon>
        <taxon>Ogataea/Candida clade</taxon>
    </lineage>
</organism>
<reference evidence="8" key="1">
    <citation type="submission" date="2016-04" db="EMBL/GenBank/DDBJ databases">
        <title>Comparative genomics of biotechnologically important yeasts.</title>
        <authorList>
            <consortium name="DOE Joint Genome Institute"/>
            <person name="Riley R."/>
            <person name="Haridas S."/>
            <person name="Wolfe K.H."/>
            <person name="Lopes M.R."/>
            <person name="Hittinger C.T."/>
            <person name="Goker M."/>
            <person name="Salamov A."/>
            <person name="Wisecaver J."/>
            <person name="Long T.M."/>
            <person name="Aerts A.L."/>
            <person name="Barry K."/>
            <person name="Choi C."/>
            <person name="Clum A."/>
            <person name="Coughlan A.Y."/>
            <person name="Deshpande S."/>
            <person name="Douglass A.P."/>
            <person name="Hanson S.J."/>
            <person name="Klenk H.-P."/>
            <person name="Labutti K."/>
            <person name="Lapidus A."/>
            <person name="Lindquist E."/>
            <person name="Lipzen A."/>
            <person name="Meier-Kolthoff J.P."/>
            <person name="Ohm R.A."/>
            <person name="Otillar R.P."/>
            <person name="Pangilinan J."/>
            <person name="Peng Y."/>
            <person name="Rokas A."/>
            <person name="Rosa C.A."/>
            <person name="Scheuner C."/>
            <person name="Sibirny A.A."/>
            <person name="Slot J.C."/>
            <person name="Stielow J.B."/>
            <person name="Sun H."/>
            <person name="Kurtzman C.P."/>
            <person name="Blackwell M."/>
            <person name="Grigoriev I.V."/>
            <person name="Jeffries T.W."/>
        </authorList>
    </citation>
    <scope>NUCLEOTIDE SEQUENCE [LARGE SCALE GENOMIC DNA]</scope>
    <source>
        <strain evidence="8">NRRL YB-2248</strain>
    </source>
</reference>
<dbReference type="PRINTS" id="PR00081">
    <property type="entry name" value="GDHRDH"/>
</dbReference>
<evidence type="ECO:0000256" key="5">
    <source>
        <dbReference type="ARBA" id="ARBA00066831"/>
    </source>
</evidence>
<evidence type="ECO:0000256" key="4">
    <source>
        <dbReference type="ARBA" id="ARBA00060719"/>
    </source>
</evidence>
<evidence type="ECO:0000313" key="8">
    <source>
        <dbReference type="Proteomes" id="UP000094801"/>
    </source>
</evidence>
<sequence length="274" mass="30023">MASIIPTFRLDGGLTVVTGASGGLADAIIKGLLAYGSEIALLDMNIERVKETQAELTKFCIEELKLKEDSIPKMAAFACDISDAEHVESVFHDIYVEFGKYPLYLVNTAGYCENFAAEDYPAKRAEKLVQVNLLGSLYVCQSFARPLIKNGIKGGSAVMIGSMSGEIVNDPQPQIAYNMAKAGVIHMVRTLGAEWSKYNIRVNTLSPGYILTPLTKNVINGNNEMYQRWLSMIPMNRMSEPKEFIGTVLYLLSNSASSYTTGTNVTVDGGYSLW</sequence>
<comment type="similarity">
    <text evidence="1">Belongs to the short-chain dehydrogenases/reductases (SDR) family.</text>
</comment>
<dbReference type="Proteomes" id="UP000094801">
    <property type="component" value="Unassembled WGS sequence"/>
</dbReference>
<dbReference type="GO" id="GO:0005975">
    <property type="term" value="P:carbohydrate metabolic process"/>
    <property type="evidence" value="ECO:0007669"/>
    <property type="project" value="UniProtKB-ARBA"/>
</dbReference>
<dbReference type="PANTHER" id="PTHR42760:SF115">
    <property type="entry name" value="3-OXOACYL-[ACYL-CARRIER-PROTEIN] REDUCTASE FABG"/>
    <property type="match status" value="1"/>
</dbReference>
<dbReference type="SUPFAM" id="SSF51735">
    <property type="entry name" value="NAD(P)-binding Rossmann-fold domains"/>
    <property type="match status" value="1"/>
</dbReference>
<accession>A0A1E4T269</accession>
<dbReference type="InterPro" id="IPR002347">
    <property type="entry name" value="SDR_fam"/>
</dbReference>
<keyword evidence="2" id="KW-0521">NADP</keyword>
<keyword evidence="3" id="KW-0560">Oxidoreductase</keyword>
<evidence type="ECO:0000256" key="3">
    <source>
        <dbReference type="ARBA" id="ARBA00023002"/>
    </source>
</evidence>
<dbReference type="STRING" id="983967.A0A1E4T269"/>
<dbReference type="OrthoDB" id="5325318at2759"/>
<evidence type="ECO:0000256" key="1">
    <source>
        <dbReference type="ARBA" id="ARBA00006484"/>
    </source>
</evidence>
<comment type="pathway">
    <text evidence="4">Carbohydrate metabolism; D-arabinitol metabolism.</text>
</comment>
<dbReference type="Gene3D" id="3.40.50.720">
    <property type="entry name" value="NAD(P)-binding Rossmann-like Domain"/>
    <property type="match status" value="1"/>
</dbReference>
<dbReference type="PROSITE" id="PS00061">
    <property type="entry name" value="ADH_SHORT"/>
    <property type="match status" value="1"/>
</dbReference>
<keyword evidence="8" id="KW-1185">Reference proteome</keyword>